<organism evidence="1">
    <name type="scientific">marine sediment metagenome</name>
    <dbReference type="NCBI Taxonomy" id="412755"/>
    <lineage>
        <taxon>unclassified sequences</taxon>
        <taxon>metagenomes</taxon>
        <taxon>ecological metagenomes</taxon>
    </lineage>
</organism>
<feature type="non-terminal residue" evidence="1">
    <location>
        <position position="1"/>
    </location>
</feature>
<dbReference type="EMBL" id="BARW01006397">
    <property type="protein sequence ID" value="GAI75253.1"/>
    <property type="molecule type" value="Genomic_DNA"/>
</dbReference>
<proteinExistence type="predicted"/>
<gene>
    <name evidence="1" type="ORF">S12H4_13434</name>
</gene>
<protein>
    <submittedName>
        <fullName evidence="1">Uncharacterized protein</fullName>
    </submittedName>
</protein>
<comment type="caution">
    <text evidence="1">The sequence shown here is derived from an EMBL/GenBank/DDBJ whole genome shotgun (WGS) entry which is preliminary data.</text>
</comment>
<sequence length="34" mass="3858">SGKSTFVQYLVGHLISNKKNLLSALKWLELSIRI</sequence>
<reference evidence="1" key="1">
    <citation type="journal article" date="2014" name="Front. Microbiol.">
        <title>High frequency of phylogenetically diverse reductive dehalogenase-homologous genes in deep subseafloor sedimentary metagenomes.</title>
        <authorList>
            <person name="Kawai M."/>
            <person name="Futagami T."/>
            <person name="Toyoda A."/>
            <person name="Takaki Y."/>
            <person name="Nishi S."/>
            <person name="Hori S."/>
            <person name="Arai W."/>
            <person name="Tsubouchi T."/>
            <person name="Morono Y."/>
            <person name="Uchiyama I."/>
            <person name="Ito T."/>
            <person name="Fujiyama A."/>
            <person name="Inagaki F."/>
            <person name="Takami H."/>
        </authorList>
    </citation>
    <scope>NUCLEOTIDE SEQUENCE</scope>
    <source>
        <strain evidence="1">Expedition CK06-06</strain>
    </source>
</reference>
<dbReference type="AlphaFoldDB" id="X1R3Y9"/>
<evidence type="ECO:0000313" key="1">
    <source>
        <dbReference type="EMBL" id="GAI75253.1"/>
    </source>
</evidence>
<accession>X1R3Y9</accession>
<name>X1R3Y9_9ZZZZ</name>